<protein>
    <submittedName>
        <fullName evidence="1">Uncharacterized protein</fullName>
    </submittedName>
</protein>
<accession>A0A6J8CTP7</accession>
<dbReference type="OrthoDB" id="6105938at2759"/>
<evidence type="ECO:0000313" key="2">
    <source>
        <dbReference type="Proteomes" id="UP000507470"/>
    </source>
</evidence>
<keyword evidence="2" id="KW-1185">Reference proteome</keyword>
<reference evidence="1 2" key="1">
    <citation type="submission" date="2020-06" db="EMBL/GenBank/DDBJ databases">
        <authorList>
            <person name="Li R."/>
            <person name="Bekaert M."/>
        </authorList>
    </citation>
    <scope>NUCLEOTIDE SEQUENCE [LARGE SCALE GENOMIC DNA]</scope>
    <source>
        <strain evidence="2">wild</strain>
    </source>
</reference>
<sequence length="190" mass="21895">MIKLEHNVNDIQQNLNIFLQNRLTNLSNLKDQQVACKERVKEIRLKINHHLDKLEKLVIDEIDTTYKKHKTEVEQVVDGLNERKIKIGTIQNNIGKIKDHASEIQIFLSIQDIQQNLKEEENQMVKIGQNELREIELSFLPASSCTSGIILESLGDLKTNIKPADKSFIRQEDSEAQLILPGAKKKMIFM</sequence>
<gene>
    <name evidence="1" type="ORF">MCOR_34150</name>
</gene>
<proteinExistence type="predicted"/>
<dbReference type="EMBL" id="CACVKT020006132">
    <property type="protein sequence ID" value="CAC5399928.1"/>
    <property type="molecule type" value="Genomic_DNA"/>
</dbReference>
<dbReference type="AlphaFoldDB" id="A0A6J8CTP7"/>
<name>A0A6J8CTP7_MYTCO</name>
<dbReference type="Proteomes" id="UP000507470">
    <property type="component" value="Unassembled WGS sequence"/>
</dbReference>
<evidence type="ECO:0000313" key="1">
    <source>
        <dbReference type="EMBL" id="CAC5399928.1"/>
    </source>
</evidence>
<organism evidence="1 2">
    <name type="scientific">Mytilus coruscus</name>
    <name type="common">Sea mussel</name>
    <dbReference type="NCBI Taxonomy" id="42192"/>
    <lineage>
        <taxon>Eukaryota</taxon>
        <taxon>Metazoa</taxon>
        <taxon>Spiralia</taxon>
        <taxon>Lophotrochozoa</taxon>
        <taxon>Mollusca</taxon>
        <taxon>Bivalvia</taxon>
        <taxon>Autobranchia</taxon>
        <taxon>Pteriomorphia</taxon>
        <taxon>Mytilida</taxon>
        <taxon>Mytiloidea</taxon>
        <taxon>Mytilidae</taxon>
        <taxon>Mytilinae</taxon>
        <taxon>Mytilus</taxon>
    </lineage>
</organism>